<evidence type="ECO:0000313" key="7">
    <source>
        <dbReference type="EMBL" id="VAW95483.1"/>
    </source>
</evidence>
<keyword evidence="2" id="KW-0349">Heme</keyword>
<sequence length="326" mass="35676">MSRTWLPYLLLSVLALSGCDSDPHESTVSLQSGHLILDSGHGNGGSAWGLVDCAACHPLSLIHRRALRIRDMVRDKGFDSCTGCHGGNGTRQPRRCVLCHNPDDLPSHPLGNGVNGHDFVKSSREPLNDEQCLVCHVASDMNGYFDINRDLTRLVDVNGLATHYASLSDFCLRCHNRDHQQAGFEITTTALDDPLIAIEDAWRYADKHGWIDGGGRTYAGLRDAYVYTSRVACTDCHVMHGTQNTGLIIDRSDKGASRLMVAFSQRAWPVVIREGDFSQLCVLCHAMKIPLEQGGLDAGNGLRGVHRVGEDCRPCHQHGEALQAGM</sequence>
<keyword evidence="4" id="KW-0732">Signal</keyword>
<dbReference type="Gene3D" id="3.90.10.10">
    <property type="entry name" value="Cytochrome C3"/>
    <property type="match status" value="1"/>
</dbReference>
<accession>A0A3B1A5V7</accession>
<dbReference type="EMBL" id="UOFU01000074">
    <property type="protein sequence ID" value="VAW95483.1"/>
    <property type="molecule type" value="Genomic_DNA"/>
</dbReference>
<reference evidence="7" key="1">
    <citation type="submission" date="2018-06" db="EMBL/GenBank/DDBJ databases">
        <authorList>
            <person name="Zhirakovskaya E."/>
        </authorList>
    </citation>
    <scope>NUCLEOTIDE SEQUENCE</scope>
</reference>
<keyword evidence="5" id="KW-0249">Electron transport</keyword>
<protein>
    <submittedName>
        <fullName evidence="7">Uncharacterized protein</fullName>
    </submittedName>
</protein>
<evidence type="ECO:0000256" key="2">
    <source>
        <dbReference type="ARBA" id="ARBA00022617"/>
    </source>
</evidence>
<dbReference type="InterPro" id="IPR051829">
    <property type="entry name" value="Multiheme_Cytochr_ET"/>
</dbReference>
<evidence type="ECO:0000256" key="1">
    <source>
        <dbReference type="ARBA" id="ARBA00022448"/>
    </source>
</evidence>
<organism evidence="7">
    <name type="scientific">hydrothermal vent metagenome</name>
    <dbReference type="NCBI Taxonomy" id="652676"/>
    <lineage>
        <taxon>unclassified sequences</taxon>
        <taxon>metagenomes</taxon>
        <taxon>ecological metagenomes</taxon>
    </lineage>
</organism>
<dbReference type="PANTHER" id="PTHR35038">
    <property type="entry name" value="DISSIMILATORY SULFITE REDUCTASE SIRA"/>
    <property type="match status" value="1"/>
</dbReference>
<evidence type="ECO:0000256" key="3">
    <source>
        <dbReference type="ARBA" id="ARBA00022723"/>
    </source>
</evidence>
<name>A0A3B1A5V7_9ZZZZ</name>
<evidence type="ECO:0000256" key="6">
    <source>
        <dbReference type="ARBA" id="ARBA00023004"/>
    </source>
</evidence>
<dbReference type="PROSITE" id="PS51257">
    <property type="entry name" value="PROKAR_LIPOPROTEIN"/>
    <property type="match status" value="1"/>
</dbReference>
<dbReference type="InterPro" id="IPR036280">
    <property type="entry name" value="Multihaem_cyt_sf"/>
</dbReference>
<dbReference type="GO" id="GO:0046872">
    <property type="term" value="F:metal ion binding"/>
    <property type="evidence" value="ECO:0007669"/>
    <property type="project" value="UniProtKB-KW"/>
</dbReference>
<keyword evidence="6" id="KW-0408">Iron</keyword>
<evidence type="ECO:0000256" key="4">
    <source>
        <dbReference type="ARBA" id="ARBA00022729"/>
    </source>
</evidence>
<dbReference type="Gene3D" id="1.10.3820.10">
    <property type="entry name" value="Di-heme elbow motif domain"/>
    <property type="match status" value="1"/>
</dbReference>
<dbReference type="AlphaFoldDB" id="A0A3B1A5V7"/>
<keyword evidence="1" id="KW-0813">Transport</keyword>
<keyword evidence="3" id="KW-0479">Metal-binding</keyword>
<dbReference type="InterPro" id="IPR038266">
    <property type="entry name" value="NapC/NirT_cytc_sf"/>
</dbReference>
<gene>
    <name evidence="7" type="ORF">MNBD_GAMMA20-1465</name>
</gene>
<evidence type="ECO:0000256" key="5">
    <source>
        <dbReference type="ARBA" id="ARBA00022982"/>
    </source>
</evidence>
<dbReference type="SUPFAM" id="SSF48695">
    <property type="entry name" value="Multiheme cytochromes"/>
    <property type="match status" value="1"/>
</dbReference>
<proteinExistence type="predicted"/>